<dbReference type="Proteomes" id="UP001500979">
    <property type="component" value="Unassembled WGS sequence"/>
</dbReference>
<dbReference type="InterPro" id="IPR036271">
    <property type="entry name" value="Tet_transcr_reg_TetR-rel_C_sf"/>
</dbReference>
<dbReference type="InterPro" id="IPR009057">
    <property type="entry name" value="Homeodomain-like_sf"/>
</dbReference>
<dbReference type="EMBL" id="BAAAUX010000003">
    <property type="protein sequence ID" value="GAA2776441.1"/>
    <property type="molecule type" value="Genomic_DNA"/>
</dbReference>
<dbReference type="RefSeq" id="WP_344677791.1">
    <property type="nucleotide sequence ID" value="NZ_BAAAUX010000003.1"/>
</dbReference>
<keyword evidence="3" id="KW-0804">Transcription</keyword>
<accession>A0ABN3V6S4</accession>
<dbReference type="PROSITE" id="PS50977">
    <property type="entry name" value="HTH_TETR_2"/>
    <property type="match status" value="1"/>
</dbReference>
<dbReference type="InterPro" id="IPR023772">
    <property type="entry name" value="DNA-bd_HTH_TetR-type_CS"/>
</dbReference>
<dbReference type="PANTHER" id="PTHR30055">
    <property type="entry name" value="HTH-TYPE TRANSCRIPTIONAL REGULATOR RUTR"/>
    <property type="match status" value="1"/>
</dbReference>
<name>A0ABN3V6S4_9PSEU</name>
<dbReference type="Pfam" id="PF17920">
    <property type="entry name" value="TetR_C_16"/>
    <property type="match status" value="1"/>
</dbReference>
<dbReference type="PRINTS" id="PR00455">
    <property type="entry name" value="HTHTETR"/>
</dbReference>
<organism evidence="6 7">
    <name type="scientific">Saccharopolyspora taberi</name>
    <dbReference type="NCBI Taxonomy" id="60895"/>
    <lineage>
        <taxon>Bacteria</taxon>
        <taxon>Bacillati</taxon>
        <taxon>Actinomycetota</taxon>
        <taxon>Actinomycetes</taxon>
        <taxon>Pseudonocardiales</taxon>
        <taxon>Pseudonocardiaceae</taxon>
        <taxon>Saccharopolyspora</taxon>
    </lineage>
</organism>
<dbReference type="Gene3D" id="1.10.10.60">
    <property type="entry name" value="Homeodomain-like"/>
    <property type="match status" value="1"/>
</dbReference>
<evidence type="ECO:0000259" key="5">
    <source>
        <dbReference type="PROSITE" id="PS50977"/>
    </source>
</evidence>
<proteinExistence type="predicted"/>
<evidence type="ECO:0000313" key="6">
    <source>
        <dbReference type="EMBL" id="GAA2776441.1"/>
    </source>
</evidence>
<dbReference type="SUPFAM" id="SSF48498">
    <property type="entry name" value="Tetracyclin repressor-like, C-terminal domain"/>
    <property type="match status" value="1"/>
</dbReference>
<keyword evidence="2 4" id="KW-0238">DNA-binding</keyword>
<dbReference type="InterPro" id="IPR050109">
    <property type="entry name" value="HTH-type_TetR-like_transc_reg"/>
</dbReference>
<dbReference type="PROSITE" id="PS01081">
    <property type="entry name" value="HTH_TETR_1"/>
    <property type="match status" value="1"/>
</dbReference>
<reference evidence="6 7" key="1">
    <citation type="journal article" date="2019" name="Int. J. Syst. Evol. Microbiol.">
        <title>The Global Catalogue of Microorganisms (GCM) 10K type strain sequencing project: providing services to taxonomists for standard genome sequencing and annotation.</title>
        <authorList>
            <consortium name="The Broad Institute Genomics Platform"/>
            <consortium name="The Broad Institute Genome Sequencing Center for Infectious Disease"/>
            <person name="Wu L."/>
            <person name="Ma J."/>
        </authorList>
    </citation>
    <scope>NUCLEOTIDE SEQUENCE [LARGE SCALE GENOMIC DNA]</scope>
    <source>
        <strain evidence="6 7">JCM 9383</strain>
    </source>
</reference>
<dbReference type="InterPro" id="IPR041678">
    <property type="entry name" value="TetR_C_16"/>
</dbReference>
<evidence type="ECO:0000256" key="3">
    <source>
        <dbReference type="ARBA" id="ARBA00023163"/>
    </source>
</evidence>
<feature type="domain" description="HTH tetR-type" evidence="5">
    <location>
        <begin position="12"/>
        <end position="72"/>
    </location>
</feature>
<evidence type="ECO:0000256" key="1">
    <source>
        <dbReference type="ARBA" id="ARBA00023015"/>
    </source>
</evidence>
<evidence type="ECO:0000256" key="2">
    <source>
        <dbReference type="ARBA" id="ARBA00023125"/>
    </source>
</evidence>
<feature type="DNA-binding region" description="H-T-H motif" evidence="4">
    <location>
        <begin position="35"/>
        <end position="54"/>
    </location>
</feature>
<evidence type="ECO:0000256" key="4">
    <source>
        <dbReference type="PROSITE-ProRule" id="PRU00335"/>
    </source>
</evidence>
<dbReference type="Gene3D" id="1.10.357.10">
    <property type="entry name" value="Tetracycline Repressor, domain 2"/>
    <property type="match status" value="1"/>
</dbReference>
<protein>
    <submittedName>
        <fullName evidence="6">TetR/AcrR family transcriptional regulator</fullName>
    </submittedName>
</protein>
<dbReference type="Pfam" id="PF00440">
    <property type="entry name" value="TetR_N"/>
    <property type="match status" value="1"/>
</dbReference>
<dbReference type="InterPro" id="IPR001647">
    <property type="entry name" value="HTH_TetR"/>
</dbReference>
<keyword evidence="1" id="KW-0805">Transcription regulation</keyword>
<sequence>MPDNPRRKHDSAASKEALLRAAAELFAERGFEQTTVREVAARAGVNQALLFRYFGSKQELFAEVLGIGSDSVLEESPADLPRRLVTEVLSLRQTGGDHPFAVMLRSFNDERAARLLRERVGERYIAKLCELTDAPDAELRAGLVLACVLGLGLSRSVLHNEALAAADPEAISAHMMRVVAALMEG</sequence>
<keyword evidence="7" id="KW-1185">Reference proteome</keyword>
<dbReference type="SUPFAM" id="SSF46689">
    <property type="entry name" value="Homeodomain-like"/>
    <property type="match status" value="1"/>
</dbReference>
<gene>
    <name evidence="6" type="ORF">GCM10010470_06160</name>
</gene>
<dbReference type="PANTHER" id="PTHR30055:SF234">
    <property type="entry name" value="HTH-TYPE TRANSCRIPTIONAL REGULATOR BETI"/>
    <property type="match status" value="1"/>
</dbReference>
<evidence type="ECO:0000313" key="7">
    <source>
        <dbReference type="Proteomes" id="UP001500979"/>
    </source>
</evidence>
<comment type="caution">
    <text evidence="6">The sequence shown here is derived from an EMBL/GenBank/DDBJ whole genome shotgun (WGS) entry which is preliminary data.</text>
</comment>